<name>A0A0G2GNC4_PHACM</name>
<evidence type="ECO:0000313" key="7">
    <source>
        <dbReference type="Proteomes" id="UP000053317"/>
    </source>
</evidence>
<keyword evidence="2" id="KW-0804">Transcription</keyword>
<gene>
    <name evidence="6" type="ORF">UCRPC4_g02269</name>
</gene>
<evidence type="ECO:0000313" key="6">
    <source>
        <dbReference type="EMBL" id="KKY24903.1"/>
    </source>
</evidence>
<reference evidence="6 7" key="1">
    <citation type="submission" date="2015-05" db="EMBL/GenBank/DDBJ databases">
        <title>Distinctive expansion of gene families associated with plant cell wall degradation and secondary metabolism in the genomes of grapevine trunk pathogens.</title>
        <authorList>
            <person name="Lawrence D.P."/>
            <person name="Travadon R."/>
            <person name="Rolshausen P.E."/>
            <person name="Baumgartner K."/>
        </authorList>
    </citation>
    <scope>NUCLEOTIDE SEQUENCE [LARGE SCALE GENOMIC DNA]</scope>
    <source>
        <strain evidence="6">UCRPC4</strain>
    </source>
</reference>
<evidence type="ECO:0000256" key="2">
    <source>
        <dbReference type="ARBA" id="ARBA00023163"/>
    </source>
</evidence>
<dbReference type="EMBL" id="LCWF01000055">
    <property type="protein sequence ID" value="KKY24903.1"/>
    <property type="molecule type" value="Genomic_DNA"/>
</dbReference>
<dbReference type="GO" id="GO:0006351">
    <property type="term" value="P:DNA-templated transcription"/>
    <property type="evidence" value="ECO:0007669"/>
    <property type="project" value="InterPro"/>
</dbReference>
<keyword evidence="7" id="KW-1185">Reference proteome</keyword>
<keyword evidence="3" id="KW-0539">Nucleus</keyword>
<reference evidence="6 7" key="2">
    <citation type="submission" date="2015-05" db="EMBL/GenBank/DDBJ databases">
        <authorList>
            <person name="Morales-Cruz A."/>
            <person name="Amrine K.C."/>
            <person name="Cantu D."/>
        </authorList>
    </citation>
    <scope>NUCLEOTIDE SEQUENCE [LARGE SCALE GENOMIC DNA]</scope>
    <source>
        <strain evidence="6">UCRPC4</strain>
    </source>
</reference>
<keyword evidence="1" id="KW-0805">Transcription regulation</keyword>
<dbReference type="InterPro" id="IPR007219">
    <property type="entry name" value="XnlR_reg_dom"/>
</dbReference>
<dbReference type="PANTHER" id="PTHR47840">
    <property type="entry name" value="ZN(II)2CYS6 TRANSCRIPTION FACTOR (EUROFUNG)-RELATED"/>
    <property type="match status" value="1"/>
</dbReference>
<dbReference type="SMART" id="SM00906">
    <property type="entry name" value="Fungal_trans"/>
    <property type="match status" value="1"/>
</dbReference>
<evidence type="ECO:0000256" key="1">
    <source>
        <dbReference type="ARBA" id="ARBA00023015"/>
    </source>
</evidence>
<organism evidence="6 7">
    <name type="scientific">Phaeomoniella chlamydospora</name>
    <name type="common">Phaeoacremonium chlamydosporum</name>
    <dbReference type="NCBI Taxonomy" id="158046"/>
    <lineage>
        <taxon>Eukaryota</taxon>
        <taxon>Fungi</taxon>
        <taxon>Dikarya</taxon>
        <taxon>Ascomycota</taxon>
        <taxon>Pezizomycotina</taxon>
        <taxon>Eurotiomycetes</taxon>
        <taxon>Chaetothyriomycetidae</taxon>
        <taxon>Phaeomoniellales</taxon>
        <taxon>Phaeomoniellaceae</taxon>
        <taxon>Phaeomoniella</taxon>
    </lineage>
</organism>
<dbReference type="AlphaFoldDB" id="A0A0G2GNC4"/>
<dbReference type="CDD" id="cd12148">
    <property type="entry name" value="fungal_TF_MHR"/>
    <property type="match status" value="1"/>
</dbReference>
<dbReference type="PANTHER" id="PTHR47840:SF1">
    <property type="entry name" value="ZN(II)2CYS6 TRANSCRIPTION FACTOR (EUROFUNG)"/>
    <property type="match status" value="1"/>
</dbReference>
<proteinExistence type="predicted"/>
<feature type="region of interest" description="Disordered" evidence="4">
    <location>
        <begin position="555"/>
        <end position="590"/>
    </location>
</feature>
<dbReference type="GO" id="GO:0008270">
    <property type="term" value="F:zinc ion binding"/>
    <property type="evidence" value="ECO:0007669"/>
    <property type="project" value="InterPro"/>
</dbReference>
<dbReference type="GO" id="GO:0003677">
    <property type="term" value="F:DNA binding"/>
    <property type="evidence" value="ECO:0007669"/>
    <property type="project" value="InterPro"/>
</dbReference>
<evidence type="ECO:0000259" key="5">
    <source>
        <dbReference type="SMART" id="SM00906"/>
    </source>
</evidence>
<sequence>MTRATSVASTPDTSAPALHGETQAAAEALKNLKTSIGTPAIESALVLPGGRHEDAPVLSLFDNAVITRKKEAPSISAHQHNKSKKLLKELRSLLPSPKDLDTIINAAAPWWNLWRQMFPDISDPRCGSFQESVSHSLRSESPAEVAKVILCIAISMNQLDTDFEKNLSLPCSARDLMEHCVNTVDQLITYDDEIAATLDGIECMILEAKFHINLGRPRRSWVIYRRAIGFAQMIGLHRVGNRPLGDDKFLHRQQSIWAHLFQGDRFMSLILGLPYGVPERFCTMHIPSDTSSMRSGELYLWRISTLVTKIIDRNQDPEHMSLATTLRIDAELDELANSMAPPFWGIDRDPSRPEEEFYDRLMAQFFHHQIRLFIHLPFMLKLSSDKRYQYSHQAALDAARQMIRCFSILREDSIVGCYMCKLIDFQAFTAAMLIIVNLIGYSKPASGLGEDQSASTGMQEQNTQDWALVDETITCLQRASNEAGGIVAAQSAKALELLCQARDKNCECDVGSTCRIVIPYFGSISIGAGSKFQKPQPVRKPANLKALPVSGSAAYQNSFPTPPASTGTQQPSSVNGSSTQQSPASAVMGNFSYSGQTPLTSVSSGSDDPLVSFDGFMGLPQTDFVPFATSTSMVNGGMTGSDHLNSGDASNLGSWPHQSWGAVDLDQGWNWSGDGSLAAQWNLGVNDTFQGF</sequence>
<protein>
    <submittedName>
        <fullName evidence="6">Putative c6 finger domain</fullName>
    </submittedName>
</protein>
<evidence type="ECO:0000256" key="4">
    <source>
        <dbReference type="SAM" id="MobiDB-lite"/>
    </source>
</evidence>
<accession>A0A0G2GNC4</accession>
<evidence type="ECO:0000256" key="3">
    <source>
        <dbReference type="ARBA" id="ARBA00023242"/>
    </source>
</evidence>
<dbReference type="Pfam" id="PF04082">
    <property type="entry name" value="Fungal_trans"/>
    <property type="match status" value="1"/>
</dbReference>
<dbReference type="Proteomes" id="UP000053317">
    <property type="component" value="Unassembled WGS sequence"/>
</dbReference>
<comment type="caution">
    <text evidence="6">The sequence shown here is derived from an EMBL/GenBank/DDBJ whole genome shotgun (WGS) entry which is preliminary data.</text>
</comment>
<feature type="compositionally biased region" description="Polar residues" evidence="4">
    <location>
        <begin position="555"/>
        <end position="584"/>
    </location>
</feature>
<dbReference type="OrthoDB" id="6509908at2759"/>
<feature type="domain" description="Xylanolytic transcriptional activator regulatory" evidence="5">
    <location>
        <begin position="220"/>
        <end position="293"/>
    </location>
</feature>